<dbReference type="EMBL" id="OAPG01000001">
    <property type="protein sequence ID" value="SNX81999.1"/>
    <property type="molecule type" value="Genomic_DNA"/>
</dbReference>
<accession>A0AAJ4XGC5</accession>
<proteinExistence type="predicted"/>
<organism evidence="1 2">
    <name type="scientific">Melanopsichium pennsylvanicum</name>
    <dbReference type="NCBI Taxonomy" id="63383"/>
    <lineage>
        <taxon>Eukaryota</taxon>
        <taxon>Fungi</taxon>
        <taxon>Dikarya</taxon>
        <taxon>Basidiomycota</taxon>
        <taxon>Ustilaginomycotina</taxon>
        <taxon>Ustilaginomycetes</taxon>
        <taxon>Ustilaginales</taxon>
        <taxon>Ustilaginaceae</taxon>
        <taxon>Melanopsichium</taxon>
    </lineage>
</organism>
<evidence type="ECO:0000313" key="1">
    <source>
        <dbReference type="EMBL" id="SNX81999.1"/>
    </source>
</evidence>
<gene>
    <name evidence="1" type="ORF">MEPE_00704</name>
</gene>
<dbReference type="AlphaFoldDB" id="A0AAJ4XGC5"/>
<comment type="caution">
    <text evidence="1">The sequence shown here is derived from an EMBL/GenBank/DDBJ whole genome shotgun (WGS) entry which is preliminary data.</text>
</comment>
<name>A0AAJ4XGC5_9BASI</name>
<keyword evidence="2" id="KW-1185">Reference proteome</keyword>
<sequence length="156" mass="16875">MSGSKLFFACSSLVFARKEARKGAAALANRGALIAAEIRRFCCSTIRKWSNTSSSVSWLFSDRGTIQRLDSLAGALKLRNSPSGLTAFHLSAELALANQIPTSCPTSSSRAQPSGQTCDTASPFRHAALRSHRLRSKIHLVEKKTRGTGYLMSTDK</sequence>
<dbReference type="Proteomes" id="UP001294444">
    <property type="component" value="Unassembled WGS sequence"/>
</dbReference>
<reference evidence="1" key="1">
    <citation type="submission" date="2023-10" db="EMBL/GenBank/DDBJ databases">
        <authorList>
            <person name="Guldener U."/>
        </authorList>
    </citation>
    <scope>NUCLEOTIDE SEQUENCE</scope>
    <source>
        <strain evidence="1">Mp4</strain>
    </source>
</reference>
<protein>
    <submittedName>
        <fullName evidence="1">Uncharacterized protein</fullName>
    </submittedName>
</protein>
<evidence type="ECO:0000313" key="2">
    <source>
        <dbReference type="Proteomes" id="UP001294444"/>
    </source>
</evidence>